<dbReference type="GO" id="GO:0045040">
    <property type="term" value="P:protein insertion into mitochondrial outer membrane"/>
    <property type="evidence" value="ECO:0007669"/>
    <property type="project" value="TreeGrafter"/>
</dbReference>
<dbReference type="STRING" id="1230905.A0A1G4IQG9"/>
<dbReference type="PANTHER" id="PTHR28241">
    <property type="entry name" value="MITOCHONDRIAL IMPORT PROTEIN 1"/>
    <property type="match status" value="1"/>
</dbReference>
<dbReference type="EMBL" id="LT598462">
    <property type="protein sequence ID" value="SCU78963.1"/>
    <property type="molecule type" value="Genomic_DNA"/>
</dbReference>
<dbReference type="Pfam" id="PF08219">
    <property type="entry name" value="TOM13"/>
    <property type="match status" value="1"/>
</dbReference>
<gene>
    <name evidence="1" type="ORF">LAMI_0A06744G</name>
</gene>
<dbReference type="AlphaFoldDB" id="A0A1G4IQG9"/>
<sequence length="142" mass="15141">MTDAMENVADGVLGAAVPGPMAPTGVASSVAGGPEPVHNGEDLTLENYASNTGSQASQQDLKVATSPVSAVTRVLLFAGSCSVNLLLPFVNGLMLGFGELVAHELCWKFQWFSRRNRGYKIYPESRRAQGQRDAQIQKASFL</sequence>
<dbReference type="PANTHER" id="PTHR28241:SF1">
    <property type="entry name" value="MITOCHONDRIAL IMPORT PROTEIN 1"/>
    <property type="match status" value="1"/>
</dbReference>
<dbReference type="Proteomes" id="UP000191024">
    <property type="component" value="Chromosome A"/>
</dbReference>
<name>A0A1G4IQG9_9SACH</name>
<proteinExistence type="predicted"/>
<dbReference type="InterPro" id="IPR013262">
    <property type="entry name" value="OMP_MIM1/TOM13_mt"/>
</dbReference>
<evidence type="ECO:0000313" key="2">
    <source>
        <dbReference type="Proteomes" id="UP000191024"/>
    </source>
</evidence>
<dbReference type="OrthoDB" id="5529571at2759"/>
<keyword evidence="2" id="KW-1185">Reference proteome</keyword>
<organism evidence="1 2">
    <name type="scientific">Lachancea mirantina</name>
    <dbReference type="NCBI Taxonomy" id="1230905"/>
    <lineage>
        <taxon>Eukaryota</taxon>
        <taxon>Fungi</taxon>
        <taxon>Dikarya</taxon>
        <taxon>Ascomycota</taxon>
        <taxon>Saccharomycotina</taxon>
        <taxon>Saccharomycetes</taxon>
        <taxon>Saccharomycetales</taxon>
        <taxon>Saccharomycetaceae</taxon>
        <taxon>Lachancea</taxon>
    </lineage>
</organism>
<dbReference type="GO" id="GO:0070096">
    <property type="term" value="P:mitochondrial outer membrane translocase complex assembly"/>
    <property type="evidence" value="ECO:0007669"/>
    <property type="project" value="TreeGrafter"/>
</dbReference>
<dbReference type="GO" id="GO:0005741">
    <property type="term" value="C:mitochondrial outer membrane"/>
    <property type="evidence" value="ECO:0007669"/>
    <property type="project" value="InterPro"/>
</dbReference>
<protein>
    <submittedName>
        <fullName evidence="1">LAMI_0A06744g1_1</fullName>
    </submittedName>
</protein>
<evidence type="ECO:0000313" key="1">
    <source>
        <dbReference type="EMBL" id="SCU78963.1"/>
    </source>
</evidence>
<accession>A0A1G4IQG9</accession>
<reference evidence="1 2" key="1">
    <citation type="submission" date="2016-03" db="EMBL/GenBank/DDBJ databases">
        <authorList>
            <person name="Devillers H."/>
        </authorList>
    </citation>
    <scope>NUCLEOTIDE SEQUENCE [LARGE SCALE GENOMIC DNA]</scope>
    <source>
        <strain evidence="1">CBS 11717</strain>
    </source>
</reference>